<name>A0A7M1STU4_9MICO</name>
<organism evidence="3 4">
    <name type="scientific">Ruania alkalisoli</name>
    <dbReference type="NCBI Taxonomy" id="2779775"/>
    <lineage>
        <taxon>Bacteria</taxon>
        <taxon>Bacillati</taxon>
        <taxon>Actinomycetota</taxon>
        <taxon>Actinomycetes</taxon>
        <taxon>Micrococcales</taxon>
        <taxon>Ruaniaceae</taxon>
        <taxon>Ruania</taxon>
    </lineage>
</organism>
<dbReference type="Pfam" id="PF24837">
    <property type="entry name" value="AMIN-like"/>
    <property type="match status" value="1"/>
</dbReference>
<reference evidence="3 4" key="1">
    <citation type="submission" date="2020-10" db="EMBL/GenBank/DDBJ databases">
        <title>Haloactinobacterium sp. RN3S43, a bacterium isolated from saline soil.</title>
        <authorList>
            <person name="Sun J.-Q."/>
        </authorList>
    </citation>
    <scope>NUCLEOTIDE SEQUENCE [LARGE SCALE GENOMIC DNA]</scope>
    <source>
        <strain evidence="3 4">RN3S43</strain>
    </source>
</reference>
<accession>A0A7M1STU4</accession>
<dbReference type="PROSITE" id="PS51257">
    <property type="entry name" value="PROKAR_LIPOPROTEIN"/>
    <property type="match status" value="1"/>
</dbReference>
<feature type="compositionally biased region" description="Low complexity" evidence="1">
    <location>
        <begin position="28"/>
        <end position="43"/>
    </location>
</feature>
<evidence type="ECO:0000313" key="3">
    <source>
        <dbReference type="EMBL" id="QOR70996.1"/>
    </source>
</evidence>
<dbReference type="EMBL" id="CP063169">
    <property type="protein sequence ID" value="QOR70996.1"/>
    <property type="molecule type" value="Genomic_DNA"/>
</dbReference>
<protein>
    <recommendedName>
        <fullName evidence="2">AMIN-like domain-containing protein</fullName>
    </recommendedName>
</protein>
<dbReference type="KEGG" id="halt:IM660_01375"/>
<evidence type="ECO:0000256" key="1">
    <source>
        <dbReference type="SAM" id="MobiDB-lite"/>
    </source>
</evidence>
<gene>
    <name evidence="3" type="ORF">IM660_01375</name>
</gene>
<evidence type="ECO:0000313" key="4">
    <source>
        <dbReference type="Proteomes" id="UP000593758"/>
    </source>
</evidence>
<dbReference type="AlphaFoldDB" id="A0A7M1STU4"/>
<dbReference type="Proteomes" id="UP000593758">
    <property type="component" value="Chromosome"/>
</dbReference>
<keyword evidence="4" id="KW-1185">Reference proteome</keyword>
<sequence>MRRTRHLVMALGLAFVAAGCTESDDSARPTASSTSAPSSTPADDGTETAPQTPHPHDDEELPECRSELTYADEDELTHPTSAEDFLPYDSRAAIQEQSGRYLVLSDLRVGVHNGYERLVAEFTTAQQRNPDPEPTQPGLNAAYITCASPSEAFIDIPIEGRDILGVGINGAARRINDNGFVPPPDAELPGTTITDVEYVGAPGGSASLFIGVGHERADFRVFSLTDPYRVVVDIAHPD</sequence>
<feature type="domain" description="AMIN-like" evidence="2">
    <location>
        <begin position="103"/>
        <end position="236"/>
    </location>
</feature>
<dbReference type="RefSeq" id="WP_193497665.1">
    <property type="nucleotide sequence ID" value="NZ_CP063169.1"/>
</dbReference>
<dbReference type="InterPro" id="IPR056303">
    <property type="entry name" value="AMIN-like"/>
</dbReference>
<evidence type="ECO:0000259" key="2">
    <source>
        <dbReference type="Pfam" id="PF24837"/>
    </source>
</evidence>
<proteinExistence type="predicted"/>
<feature type="region of interest" description="Disordered" evidence="1">
    <location>
        <begin position="23"/>
        <end position="62"/>
    </location>
</feature>